<evidence type="ECO:0000256" key="1">
    <source>
        <dbReference type="ARBA" id="ARBA00022448"/>
    </source>
</evidence>
<evidence type="ECO:0000313" key="4">
    <source>
        <dbReference type="EMBL" id="OON23226.1"/>
    </source>
</evidence>
<reference evidence="4 5" key="1">
    <citation type="submission" date="2015-03" db="EMBL/GenBank/DDBJ databases">
        <title>Draft genome of the nematode, Opisthorchis viverrini.</title>
        <authorList>
            <person name="Mitreva M."/>
        </authorList>
    </citation>
    <scope>NUCLEOTIDE SEQUENCE [LARGE SCALE GENOMIC DNA]</scope>
    <source>
        <strain evidence="4">Khon Kaen</strain>
    </source>
</reference>
<evidence type="ECO:0000256" key="2">
    <source>
        <dbReference type="ARBA" id="ARBA00022892"/>
    </source>
</evidence>
<sequence>NDLQGEKLYPNKAVFREEISESARLYNARGVGLCDETFSNNWRGDHRALFCILYFARYRQERLARFAVCMMLDGKRKIVPIRGRDAPWRNYAVGFIMTVFNLYIFDQRGVCVYYHEWTKTKQGEKPSENETKLLHVGNPTVSTTDGKASEVPQ</sequence>
<keyword evidence="5" id="KW-1185">Reference proteome</keyword>
<dbReference type="EMBL" id="KV891584">
    <property type="protein sequence ID" value="OON23226.1"/>
    <property type="molecule type" value="Genomic_DNA"/>
</dbReference>
<organism evidence="4 5">
    <name type="scientific">Opisthorchis viverrini</name>
    <name type="common">Southeast Asian liver fluke</name>
    <dbReference type="NCBI Taxonomy" id="6198"/>
    <lineage>
        <taxon>Eukaryota</taxon>
        <taxon>Metazoa</taxon>
        <taxon>Spiralia</taxon>
        <taxon>Lophotrochozoa</taxon>
        <taxon>Platyhelminthes</taxon>
        <taxon>Trematoda</taxon>
        <taxon>Digenea</taxon>
        <taxon>Opisthorchiida</taxon>
        <taxon>Opisthorchiata</taxon>
        <taxon>Opisthorchiidae</taxon>
        <taxon>Opisthorchis</taxon>
    </lineage>
</organism>
<dbReference type="AlphaFoldDB" id="A0A1S8X980"/>
<dbReference type="InterPro" id="IPR007233">
    <property type="entry name" value="TRAPPC"/>
</dbReference>
<keyword evidence="2" id="KW-0931">ER-Golgi transport</keyword>
<dbReference type="GO" id="GO:0016192">
    <property type="term" value="P:vesicle-mediated transport"/>
    <property type="evidence" value="ECO:0007669"/>
    <property type="project" value="UniProtKB-KW"/>
</dbReference>
<evidence type="ECO:0000256" key="3">
    <source>
        <dbReference type="SAM" id="MobiDB-lite"/>
    </source>
</evidence>
<dbReference type="Pfam" id="PF04099">
    <property type="entry name" value="Sybindin"/>
    <property type="match status" value="1"/>
</dbReference>
<protein>
    <submittedName>
        <fullName evidence="4">Uncharacterized protein</fullName>
    </submittedName>
</protein>
<proteinExistence type="predicted"/>
<name>A0A1S8X980_OPIVI</name>
<feature type="non-terminal residue" evidence="4">
    <location>
        <position position="153"/>
    </location>
</feature>
<keyword evidence="1" id="KW-0813">Transport</keyword>
<dbReference type="Proteomes" id="UP000243686">
    <property type="component" value="Unassembled WGS sequence"/>
</dbReference>
<dbReference type="GO" id="GO:0030008">
    <property type="term" value="C:TRAPP complex"/>
    <property type="evidence" value="ECO:0007669"/>
    <property type="project" value="InterPro"/>
</dbReference>
<gene>
    <name evidence="4" type="ORF">X801_00868</name>
</gene>
<feature type="non-terminal residue" evidence="4">
    <location>
        <position position="1"/>
    </location>
</feature>
<feature type="compositionally biased region" description="Polar residues" evidence="3">
    <location>
        <begin position="139"/>
        <end position="153"/>
    </location>
</feature>
<feature type="compositionally biased region" description="Basic and acidic residues" evidence="3">
    <location>
        <begin position="124"/>
        <end position="133"/>
    </location>
</feature>
<accession>A0A1S8X980</accession>
<evidence type="ECO:0000313" key="5">
    <source>
        <dbReference type="Proteomes" id="UP000243686"/>
    </source>
</evidence>
<feature type="region of interest" description="Disordered" evidence="3">
    <location>
        <begin position="124"/>
        <end position="153"/>
    </location>
</feature>
<dbReference type="Gene3D" id="3.30.450.70">
    <property type="match status" value="1"/>
</dbReference>